<protein>
    <recommendedName>
        <fullName evidence="7">Alpha-2-macroglobulin</fullName>
    </recommendedName>
</protein>
<keyword evidence="2" id="KW-0732">Signal</keyword>
<evidence type="ECO:0000256" key="2">
    <source>
        <dbReference type="SAM" id="SignalP"/>
    </source>
</evidence>
<dbReference type="InterPro" id="IPR001599">
    <property type="entry name" value="Macroglobln_a2"/>
</dbReference>
<evidence type="ECO:0008006" key="7">
    <source>
        <dbReference type="Google" id="ProtNLM"/>
    </source>
</evidence>
<dbReference type="RefSeq" id="WP_113932760.1">
    <property type="nucleotide sequence ID" value="NZ_JACCEU010000004.1"/>
</dbReference>
<evidence type="ECO:0000256" key="1">
    <source>
        <dbReference type="ARBA" id="ARBA00010556"/>
    </source>
</evidence>
<dbReference type="SMART" id="SM01360">
    <property type="entry name" value="A2M"/>
    <property type="match status" value="1"/>
</dbReference>
<proteinExistence type="inferred from homology"/>
<sequence>MVRRAALGWILFLSLCGAQAAQITQFSPQGRVAVVESIKVMFDAPVIVFGDDQAKAPLTVSCNDASVTGQGRWLDARRWTYVFEQRPGPGVQCQAKADPGFRALNGEALRGKTQFTFATGGPQVIETFPRSDMVDEDQVFVLRFNGKVKPETVAAHVMCVAQGLGEEIPVRLIGEPERKAILEAAYIPESQRDDSVQLVQCKRRLSADGKVQLIIGRGVATPSGVASDKAQAFDYTVREPFKASFSCQRENANAACTPVSPIVLNFNAPVSSEQAAKIRLRTPNGEVGPQNRDDSYRGSVDYVRFAGPFPERAELKLELPDNIRDDAGRALSNADQFPLSIPMAPFPPLVKFAAAPFGVIERFAYAPAQADSAEPPTVPLSVRNVEGQLRGKELAVSAGKVRDRVTQDDVDVLHWYARLQRLDDGMLTELQLKKIMADRAPAHDKGPAVDVRGFSALAGQADVREMTLPALMEEGADVPLEVIGIPVGEPGFHVLEVESARLGAALLQSAKPMYVRSSALVTNLGVHMKQGRDDVLVWVTTLDQGKVVAGAQINVLDCEGRALASGTTDAQGVWHGTQALAAPSYCESTGLSGVYVSARIPADHPQAYGKADFSFVLSGWNRGIESWRFNVPTNTEPTPTKVTHTVFDRSLLRAGETISMKHYIRVQTRDGLAVPGKDQVLPDTVVIEHQGSGENFELPLVWKPTPSGGLSAVSSYAVPKTAKLGVYAVTLTGTNYRYAQPDGEFRIEEFKLPVLTGGLKISAADGSPLLIAPKSLNADVQISYVSGGPASQLHTSMSAMVRDKALSFDGYDDYSFGAYNYEEDGNEADAGAEAQSLFLDKKPVVLDAHGGARTEIATLPKLGSQPRDLLFEATFADPNGEIQTLSQTATVWPAGVVAGIRAGSWVAQGQDIAVTGLALSPAGKPQADVSMSVSAISRNRYSTRKRMVGGFYSYDSHVETRDLGVVCEGKTNDQGQLPCKGSVKESGEIVLVATARDAQGRVSKATSSVWVVGGDELWFGGANDDRIDIIPEKKVYAPGEIAEFQVRMPFREATALVAVEREGVLSTQVVELSGTDPRVRLTVDPKWGPNVYVSVLALRGRLHEVPWYSFFTWGWKQPGAWFQAYGGTGGKYTAPTGLVDLSKPAFRFGLAEIRVAGKQDQLVVKVSADKPRYQVRDKAEVSIQVSLPDGSPAANGQVAFAAVDEALLALAPNASWDLLDAMRQRRGYGVETATAQMQIVGRRHYGRKALPAGGGGGKSPTRELLDTLLLWKANVPLDEHGSARLTVPLNDSITSFRLVAVADYGTQRFGTGSAAIAATQDVQLISGLPALVREGDAYQAAVTVRNTTQRDMRIQVDAGYAGPGLPAETLATQLIQVPAGAAQAVNWKVQAPEGNAPDSSTVLNWILQAREVAQGQAPLPVPAPGALAAAKEAKEMKEAAALAGDRLAFKQTLLPSVPITAKQSVLTAVETSRPVHLAVQAPQGSLQDGKGQPRGGLEIYLQPSLAGGLPGVRKWFEAYPYTCLEQLSSKALGLRSGEQWSNLMAQLPDYLDDDGLARYFPGMSRGSEVLTAYLLAASNEAQALGLPFAIPEPSREKMKNGLLAFISGKIVRNRWAPQNDLDVRKLLVLEALSREGAANARMLGSIRIAPDTWPTSAVIDWLAIVSRVPGIPNAAALKEQAGQIIQARMLSRGTELVFADDAQNNWWWLMGSPEVNAAKLILTVIGQPAWDEDMPRLVQGLMARQQNGAWRTTTSNLMASLAMEKFARHFEHDAVSGQVRMQLVPGGKTLTYNWPAAGQPNPGSAQARNALKVKAPTDVPVQRYFQPWSTAAKQVLDIEQQGPGVAWASVRSLAAVPVVKPIAAGYDVQRKIVPVAQALPGRWSRGDVYRVQLRITAKTATVWAVLSDPVPAGATILGSGLGRDSAIASTAATPADVERDGRFDRQPSFVERSFEGVRAYYEYLPQGTTTLEYTVRLNTVGSFLLPPTRIEALYQPDVYGVRPNGGGLSVQDATAGTDAAAR</sequence>
<organism evidence="5 6">
    <name type="scientific">Eoetvoesiella caeni</name>
    <dbReference type="NCBI Taxonomy" id="645616"/>
    <lineage>
        <taxon>Bacteria</taxon>
        <taxon>Pseudomonadati</taxon>
        <taxon>Pseudomonadota</taxon>
        <taxon>Betaproteobacteria</taxon>
        <taxon>Burkholderiales</taxon>
        <taxon>Alcaligenaceae</taxon>
        <taxon>Eoetvoesiella</taxon>
    </lineage>
</organism>
<dbReference type="GO" id="GO:0004866">
    <property type="term" value="F:endopeptidase inhibitor activity"/>
    <property type="evidence" value="ECO:0007669"/>
    <property type="project" value="InterPro"/>
</dbReference>
<dbReference type="InterPro" id="IPR011625">
    <property type="entry name" value="A2M_N_BRD"/>
</dbReference>
<dbReference type="SUPFAM" id="SSF48239">
    <property type="entry name" value="Terpenoid cyclases/Protein prenyltransferases"/>
    <property type="match status" value="1"/>
</dbReference>
<evidence type="ECO:0000259" key="3">
    <source>
        <dbReference type="SMART" id="SM01359"/>
    </source>
</evidence>
<feature type="domain" description="Alpha-2-macroglobulin" evidence="4">
    <location>
        <begin position="1268"/>
        <end position="1358"/>
    </location>
</feature>
<dbReference type="OrthoDB" id="9767116at2"/>
<dbReference type="EMBL" id="QNRQ01000003">
    <property type="protein sequence ID" value="RBP41018.1"/>
    <property type="molecule type" value="Genomic_DNA"/>
</dbReference>
<dbReference type="InterPro" id="IPR002890">
    <property type="entry name" value="MG2"/>
</dbReference>
<dbReference type="InterPro" id="IPR041246">
    <property type="entry name" value="Bact_MG10"/>
</dbReference>
<dbReference type="Pfam" id="PF17973">
    <property type="entry name" value="bMG10"/>
    <property type="match status" value="1"/>
</dbReference>
<feature type="signal peptide" evidence="2">
    <location>
        <begin position="1"/>
        <end position="20"/>
    </location>
</feature>
<gene>
    <name evidence="5" type="ORF">DFR37_103363</name>
</gene>
<comment type="similarity">
    <text evidence="1">Belongs to the protease inhibitor I39 (alpha-2-macroglobulin) family. Bacterial alpha-2-macroglobulin subfamily.</text>
</comment>
<reference evidence="5 6" key="1">
    <citation type="submission" date="2018-06" db="EMBL/GenBank/DDBJ databases">
        <title>Genomic Encyclopedia of Type Strains, Phase IV (KMG-IV): sequencing the most valuable type-strain genomes for metagenomic binning, comparative biology and taxonomic classification.</title>
        <authorList>
            <person name="Goeker M."/>
        </authorList>
    </citation>
    <scope>NUCLEOTIDE SEQUENCE [LARGE SCALE GENOMIC DNA]</scope>
    <source>
        <strain evidence="5 6">DSM 25520</strain>
    </source>
</reference>
<dbReference type="Proteomes" id="UP000253628">
    <property type="component" value="Unassembled WGS sequence"/>
</dbReference>
<dbReference type="Pfam" id="PF01835">
    <property type="entry name" value="MG2"/>
    <property type="match status" value="1"/>
</dbReference>
<accession>A0A366HGY1</accession>
<dbReference type="InterPro" id="IPR008930">
    <property type="entry name" value="Terpenoid_cyclase/PrenylTrfase"/>
</dbReference>
<comment type="caution">
    <text evidence="5">The sequence shown here is derived from an EMBL/GenBank/DDBJ whole genome shotgun (WGS) entry which is preliminary data.</text>
</comment>
<keyword evidence="6" id="KW-1185">Reference proteome</keyword>
<dbReference type="SMART" id="SM01359">
    <property type="entry name" value="A2M_N_2"/>
    <property type="match status" value="1"/>
</dbReference>
<dbReference type="InterPro" id="IPR021868">
    <property type="entry name" value="Alpha_2_Macroglob_MG3"/>
</dbReference>
<evidence type="ECO:0000259" key="4">
    <source>
        <dbReference type="SMART" id="SM01360"/>
    </source>
</evidence>
<dbReference type="InterPro" id="IPR051802">
    <property type="entry name" value="YfhM-like"/>
</dbReference>
<dbReference type="Pfam" id="PF00207">
    <property type="entry name" value="A2M"/>
    <property type="match status" value="1"/>
</dbReference>
<name>A0A366HGY1_9BURK</name>
<evidence type="ECO:0000313" key="5">
    <source>
        <dbReference type="EMBL" id="RBP41018.1"/>
    </source>
</evidence>
<feature type="chain" id="PRO_5016710761" description="Alpha-2-macroglobulin" evidence="2">
    <location>
        <begin position="21"/>
        <end position="2022"/>
    </location>
</feature>
<dbReference type="Gene3D" id="2.60.40.3710">
    <property type="match status" value="1"/>
</dbReference>
<dbReference type="PANTHER" id="PTHR40094">
    <property type="entry name" value="ALPHA-2-MACROGLOBULIN HOMOLOG"/>
    <property type="match status" value="1"/>
</dbReference>
<evidence type="ECO:0000313" key="6">
    <source>
        <dbReference type="Proteomes" id="UP000253628"/>
    </source>
</evidence>
<dbReference type="Pfam" id="PF07703">
    <property type="entry name" value="A2M_BRD"/>
    <property type="match status" value="1"/>
</dbReference>
<dbReference type="Pfam" id="PF11974">
    <property type="entry name" value="bMG3"/>
    <property type="match status" value="1"/>
</dbReference>
<dbReference type="PANTHER" id="PTHR40094:SF1">
    <property type="entry name" value="UBIQUITIN DOMAIN-CONTAINING PROTEIN"/>
    <property type="match status" value="1"/>
</dbReference>
<feature type="domain" description="Alpha-2-macroglobulin bait region" evidence="3">
    <location>
        <begin position="1027"/>
        <end position="1210"/>
    </location>
</feature>